<evidence type="ECO:0000256" key="1">
    <source>
        <dbReference type="SAM" id="MobiDB-lite"/>
    </source>
</evidence>
<gene>
    <name evidence="2" type="ORF">BD410DRAFT_810707</name>
</gene>
<protein>
    <submittedName>
        <fullName evidence="2">Uncharacterized protein</fullName>
    </submittedName>
</protein>
<evidence type="ECO:0000313" key="3">
    <source>
        <dbReference type="Proteomes" id="UP000294933"/>
    </source>
</evidence>
<organism evidence="2 3">
    <name type="scientific">Rickenella mellea</name>
    <dbReference type="NCBI Taxonomy" id="50990"/>
    <lineage>
        <taxon>Eukaryota</taxon>
        <taxon>Fungi</taxon>
        <taxon>Dikarya</taxon>
        <taxon>Basidiomycota</taxon>
        <taxon>Agaricomycotina</taxon>
        <taxon>Agaricomycetes</taxon>
        <taxon>Hymenochaetales</taxon>
        <taxon>Rickenellaceae</taxon>
        <taxon>Rickenella</taxon>
    </lineage>
</organism>
<reference evidence="2 3" key="1">
    <citation type="submission" date="2018-06" db="EMBL/GenBank/DDBJ databases">
        <title>A transcriptomic atlas of mushroom development highlights an independent origin of complex multicellularity.</title>
        <authorList>
            <consortium name="DOE Joint Genome Institute"/>
            <person name="Krizsan K."/>
            <person name="Almasi E."/>
            <person name="Merenyi Z."/>
            <person name="Sahu N."/>
            <person name="Viragh M."/>
            <person name="Koszo T."/>
            <person name="Mondo S."/>
            <person name="Kiss B."/>
            <person name="Balint B."/>
            <person name="Kues U."/>
            <person name="Barry K."/>
            <person name="Hegedus J.C."/>
            <person name="Henrissat B."/>
            <person name="Johnson J."/>
            <person name="Lipzen A."/>
            <person name="Ohm R."/>
            <person name="Nagy I."/>
            <person name="Pangilinan J."/>
            <person name="Yan J."/>
            <person name="Xiong Y."/>
            <person name="Grigoriev I.V."/>
            <person name="Hibbett D.S."/>
            <person name="Nagy L.G."/>
        </authorList>
    </citation>
    <scope>NUCLEOTIDE SEQUENCE [LARGE SCALE GENOMIC DNA]</scope>
    <source>
        <strain evidence="2 3">SZMC22713</strain>
    </source>
</reference>
<feature type="non-terminal residue" evidence="2">
    <location>
        <position position="441"/>
    </location>
</feature>
<keyword evidence="3" id="KW-1185">Reference proteome</keyword>
<name>A0A4Y7PDG2_9AGAM</name>
<dbReference type="AlphaFoldDB" id="A0A4Y7PDG2"/>
<proteinExistence type="predicted"/>
<evidence type="ECO:0000313" key="2">
    <source>
        <dbReference type="EMBL" id="TDL13256.1"/>
    </source>
</evidence>
<dbReference type="VEuPathDB" id="FungiDB:BD410DRAFT_810707"/>
<dbReference type="EMBL" id="ML170792">
    <property type="protein sequence ID" value="TDL13256.1"/>
    <property type="molecule type" value="Genomic_DNA"/>
</dbReference>
<feature type="region of interest" description="Disordered" evidence="1">
    <location>
        <begin position="368"/>
        <end position="394"/>
    </location>
</feature>
<dbReference type="Proteomes" id="UP000294933">
    <property type="component" value="Unassembled WGS sequence"/>
</dbReference>
<dbReference type="STRING" id="50990.A0A4Y7PDG2"/>
<accession>A0A4Y7PDG2</accession>
<sequence>MPRKTTYDSRYIIQTPCDKLQITLPAAEEFVRFYIFTTMWDRHTIRTLCCRAEKYDFQPGRGSLKAGNVIIIKHPRDTGFPTVEWSINSLISNKLVPGPRSHVNFIDFKLRGSNYSSNGTVTFRSSQPVERLFMNHLEDAVDIIGADLNSVPPNVYPANVSWLWENSIEFTKKNGTVREWTEIRSMGCWSEIAQAAAGQITALRVLHGSQFVFFSDKDPFQGKSDIRFSLLNYKYIHMSPWKCLSASRGMIIVIPPCKYFATYSPGHSIIAKKQWYRWDTLPRTEMSLYLAANSGGMGLDFDQGQNLLAQWRHIVPGPPNMGPKILQALWRLMAFPNYYLPFHADHGLNVGTVPGDAEEDVDEVLTSSSASMSDEERQPCQPMDTYPTWTGPGGMEFAQMSSSSNINIPEHLLAMVHRIVRFSQWDYQWEEGSKRKHVSEE</sequence>